<feature type="compositionally biased region" description="Low complexity" evidence="1">
    <location>
        <begin position="12"/>
        <end position="22"/>
    </location>
</feature>
<proteinExistence type="predicted"/>
<reference evidence="2" key="1">
    <citation type="submission" date="2015-04" db="UniProtKB">
        <authorList>
            <consortium name="EnsemblPlants"/>
        </authorList>
    </citation>
    <scope>IDENTIFICATION</scope>
</reference>
<feature type="region of interest" description="Disordered" evidence="1">
    <location>
        <begin position="131"/>
        <end position="151"/>
    </location>
</feature>
<evidence type="ECO:0000313" key="2">
    <source>
        <dbReference type="EnsemblPlants" id="OMERI08G15370.1"/>
    </source>
</evidence>
<keyword evidence="3" id="KW-1185">Reference proteome</keyword>
<evidence type="ECO:0000256" key="1">
    <source>
        <dbReference type="SAM" id="MobiDB-lite"/>
    </source>
</evidence>
<dbReference type="Gramene" id="OMERI08G15370.1">
    <property type="protein sequence ID" value="OMERI08G15370.1"/>
    <property type="gene ID" value="OMERI08G15370"/>
</dbReference>
<evidence type="ECO:0000313" key="3">
    <source>
        <dbReference type="Proteomes" id="UP000008021"/>
    </source>
</evidence>
<reference evidence="2" key="2">
    <citation type="submission" date="2018-05" db="EMBL/GenBank/DDBJ databases">
        <title>OmerRS3 (Oryza meridionalis Reference Sequence Version 3).</title>
        <authorList>
            <person name="Zhang J."/>
            <person name="Kudrna D."/>
            <person name="Lee S."/>
            <person name="Talag J."/>
            <person name="Welchert J."/>
            <person name="Wing R.A."/>
        </authorList>
    </citation>
    <scope>NUCLEOTIDE SEQUENCE [LARGE SCALE GENOMIC DNA]</scope>
    <source>
        <strain evidence="2">cv. OR44</strain>
    </source>
</reference>
<dbReference type="AlphaFoldDB" id="A0A0E0EMT5"/>
<name>A0A0E0EMT5_9ORYZ</name>
<feature type="compositionally biased region" description="Basic residues" evidence="1">
    <location>
        <begin position="48"/>
        <end position="60"/>
    </location>
</feature>
<dbReference type="Proteomes" id="UP000008021">
    <property type="component" value="Chromosome 8"/>
</dbReference>
<organism evidence="2">
    <name type="scientific">Oryza meridionalis</name>
    <dbReference type="NCBI Taxonomy" id="40149"/>
    <lineage>
        <taxon>Eukaryota</taxon>
        <taxon>Viridiplantae</taxon>
        <taxon>Streptophyta</taxon>
        <taxon>Embryophyta</taxon>
        <taxon>Tracheophyta</taxon>
        <taxon>Spermatophyta</taxon>
        <taxon>Magnoliopsida</taxon>
        <taxon>Liliopsida</taxon>
        <taxon>Poales</taxon>
        <taxon>Poaceae</taxon>
        <taxon>BOP clade</taxon>
        <taxon>Oryzoideae</taxon>
        <taxon>Oryzeae</taxon>
        <taxon>Oryzinae</taxon>
        <taxon>Oryza</taxon>
    </lineage>
</organism>
<feature type="region of interest" description="Disordered" evidence="1">
    <location>
        <begin position="1"/>
        <end position="67"/>
    </location>
</feature>
<accession>A0A0E0EMT5</accession>
<sequence>MRTAGEGEGSESRAAGETASAARRQRRRGGKQKRVMMRRLTLEGRGGRGGRRRPLHRNHPARAVDADNDDELSRLLSLAKADLNASHLCAVHKHACRTARLDPNFPRGSLLLTAVSVLVADYSSHRATLLLPDSDSQGSPLSPSALRPPPPLQIPLQIPPL</sequence>
<feature type="compositionally biased region" description="Basic residues" evidence="1">
    <location>
        <begin position="23"/>
        <end position="37"/>
    </location>
</feature>
<protein>
    <submittedName>
        <fullName evidence="2">Uncharacterized protein</fullName>
    </submittedName>
</protein>
<dbReference type="EnsemblPlants" id="OMERI08G15370.1">
    <property type="protein sequence ID" value="OMERI08G15370.1"/>
    <property type="gene ID" value="OMERI08G15370"/>
</dbReference>
<dbReference type="HOGENOM" id="CLU_1646401_0_0_1"/>